<name>A0A1B0CJV4_LUTLO</name>
<dbReference type="Gene3D" id="1.25.40.420">
    <property type="match status" value="1"/>
</dbReference>
<reference evidence="3" key="2">
    <citation type="journal article" date="2020" name="BMC">
        <title>Leishmania infection induces a limited differential gene expression in the sand fly midgut.</title>
        <authorList>
            <person name="Coutinho-Abreu I.V."/>
            <person name="Serafim T.D."/>
            <person name="Meneses C."/>
            <person name="Kamhawi S."/>
            <person name="Oliveira F."/>
            <person name="Valenzuela J.G."/>
        </authorList>
    </citation>
    <scope>NUCLEOTIDE SEQUENCE</scope>
    <source>
        <strain evidence="3">Jacobina</strain>
        <tissue evidence="3">Midgut</tissue>
    </source>
</reference>
<dbReference type="AlphaFoldDB" id="A0A1B0CJV4"/>
<evidence type="ECO:0000313" key="3">
    <source>
        <dbReference type="EMBL" id="MBC1176854.1"/>
    </source>
</evidence>
<dbReference type="PANTHER" id="PTHR45774:SF3">
    <property type="entry name" value="BTB (POZ) DOMAIN-CONTAINING 2B-RELATED"/>
    <property type="match status" value="1"/>
</dbReference>
<dbReference type="Gene3D" id="2.60.120.820">
    <property type="entry name" value="PHR domain"/>
    <property type="match status" value="1"/>
</dbReference>
<dbReference type="SMART" id="SM00225">
    <property type="entry name" value="BTB"/>
    <property type="match status" value="1"/>
</dbReference>
<evidence type="ECO:0000256" key="1">
    <source>
        <dbReference type="SAM" id="MobiDB-lite"/>
    </source>
</evidence>
<evidence type="ECO:0000313" key="5">
    <source>
        <dbReference type="Proteomes" id="UP000092461"/>
    </source>
</evidence>
<dbReference type="GO" id="GO:0000932">
    <property type="term" value="C:P-body"/>
    <property type="evidence" value="ECO:0007669"/>
    <property type="project" value="TreeGrafter"/>
</dbReference>
<feature type="compositionally biased region" description="Basic and acidic residues" evidence="1">
    <location>
        <begin position="1"/>
        <end position="10"/>
    </location>
</feature>
<feature type="domain" description="BTB" evidence="2">
    <location>
        <begin position="52"/>
        <end position="120"/>
    </location>
</feature>
<dbReference type="FunFam" id="3.30.710.10:FF:000169">
    <property type="entry name" value="BTB/POZ domain-containing protein 2"/>
    <property type="match status" value="1"/>
</dbReference>
<dbReference type="SMART" id="SM00875">
    <property type="entry name" value="BACK"/>
    <property type="match status" value="1"/>
</dbReference>
<dbReference type="EMBL" id="AJWK01015450">
    <property type="status" value="NOT_ANNOTATED_CDS"/>
    <property type="molecule type" value="Genomic_DNA"/>
</dbReference>
<dbReference type="EnsemblMetazoa" id="LLOJ004893-RA">
    <property type="protein sequence ID" value="LLOJ004893-PA"/>
    <property type="gene ID" value="LLOJ004893"/>
</dbReference>
<dbReference type="Pfam" id="PF07707">
    <property type="entry name" value="BACK"/>
    <property type="match status" value="1"/>
</dbReference>
<dbReference type="InterPro" id="IPR038648">
    <property type="entry name" value="PHR_sf"/>
</dbReference>
<dbReference type="GO" id="GO:0005829">
    <property type="term" value="C:cytosol"/>
    <property type="evidence" value="ECO:0007669"/>
    <property type="project" value="TreeGrafter"/>
</dbReference>
<sequence length="507" mass="57135">MSSEKDKGAPEEPSGEGSSKQNISGTCDWQLGKHDIKSRGQHLLETGLWADCHFLLGVPPNQEVIAGHKLILAMASPVFEAMFFGGLAEKADPIAICDVQPESFRALLEYIYTDTIRVNTVDKACGLVYAAKKYMLPYVVEQCTKFLWSDLQPSNVCRAYEFARLFEENQLMMTCLEMICTRTMEVIEDPSFEEVEMSTILTILDQEFLSVDSELSLYYALSRYSEKHAGQEGSASRAADIRQAVQKIRFLTLTPQQFAEGPGRSTLLSQNEAFVILMNISSPTNCGCPMPEGFSTSRTSRIQNVVVESPSPQNIEESPARILPATSPLVDEMHDVRNLMDTQRFYCIRSIRQQTDYLNTSVLDCSVTFSVNRCICITGVQVPTQVLGESNMQRYHDGSLPERYSELLYAHLLDSRGSRLTYTHCTSKVRFDCMLEISFDRPVFIQRYKRYKIGIVFNKVGWYPMAECLPTKVCQDVTFSFGVGMPNESVRDGLIRAIVFAFTREGI</sequence>
<dbReference type="PROSITE" id="PS50097">
    <property type="entry name" value="BTB"/>
    <property type="match status" value="1"/>
</dbReference>
<dbReference type="Proteomes" id="UP000092461">
    <property type="component" value="Unassembled WGS sequence"/>
</dbReference>
<accession>A0A1B0CJV4</accession>
<dbReference type="VEuPathDB" id="VectorBase:LLONM1_006933"/>
<protein>
    <submittedName>
        <fullName evidence="3">Putative secreted protein</fullName>
    </submittedName>
</protein>
<dbReference type="EMBL" id="GITU01008151">
    <property type="protein sequence ID" value="MBC1176854.1"/>
    <property type="molecule type" value="Transcribed_RNA"/>
</dbReference>
<proteinExistence type="predicted"/>
<dbReference type="InterPro" id="IPR011333">
    <property type="entry name" value="SKP1/BTB/POZ_sf"/>
</dbReference>
<reference evidence="4" key="3">
    <citation type="submission" date="2020-05" db="UniProtKB">
        <authorList>
            <consortium name="EnsemblMetazoa"/>
        </authorList>
    </citation>
    <scope>IDENTIFICATION</scope>
    <source>
        <strain evidence="4">Jacobina</strain>
    </source>
</reference>
<keyword evidence="5" id="KW-1185">Reference proteome</keyword>
<evidence type="ECO:0000313" key="4">
    <source>
        <dbReference type="EnsemblMetazoa" id="LLOJ004893-PA"/>
    </source>
</evidence>
<dbReference type="PANTHER" id="PTHR45774">
    <property type="entry name" value="BTB/POZ DOMAIN-CONTAINING"/>
    <property type="match status" value="1"/>
</dbReference>
<dbReference type="InterPro" id="IPR000210">
    <property type="entry name" value="BTB/POZ_dom"/>
</dbReference>
<dbReference type="SUPFAM" id="SSF54695">
    <property type="entry name" value="POZ domain"/>
    <property type="match status" value="1"/>
</dbReference>
<reference evidence="5" key="1">
    <citation type="submission" date="2012-05" db="EMBL/GenBank/DDBJ databases">
        <title>Whole Genome Assembly of Lutzomyia longipalpis.</title>
        <authorList>
            <person name="Richards S."/>
            <person name="Qu C."/>
            <person name="Dillon R."/>
            <person name="Worley K."/>
            <person name="Scherer S."/>
            <person name="Batterton M."/>
            <person name="Taylor A."/>
            <person name="Hawes A."/>
            <person name="Hernandez B."/>
            <person name="Kovar C."/>
            <person name="Mandapat C."/>
            <person name="Pham C."/>
            <person name="Qu C."/>
            <person name="Jing C."/>
            <person name="Bess C."/>
            <person name="Bandaranaike D."/>
            <person name="Ngo D."/>
            <person name="Ongeri F."/>
            <person name="Arias F."/>
            <person name="Lara F."/>
            <person name="Weissenberger G."/>
            <person name="Kamau G."/>
            <person name="Han H."/>
            <person name="Shen H."/>
            <person name="Dinh H."/>
            <person name="Khalil I."/>
            <person name="Jones J."/>
            <person name="Shafer J."/>
            <person name="Jayaseelan J."/>
            <person name="Quiroz J."/>
            <person name="Blankenburg K."/>
            <person name="Nguyen L."/>
            <person name="Jackson L."/>
            <person name="Francisco L."/>
            <person name="Tang L.-Y."/>
            <person name="Pu L.-L."/>
            <person name="Perales L."/>
            <person name="Lorensuhewa L."/>
            <person name="Munidasa M."/>
            <person name="Coyle M."/>
            <person name="Taylor M."/>
            <person name="Puazo M."/>
            <person name="Firestine M."/>
            <person name="Scheel M."/>
            <person name="Javaid M."/>
            <person name="Wang M."/>
            <person name="Li M."/>
            <person name="Tabassum N."/>
            <person name="Saada N."/>
            <person name="Osuji N."/>
            <person name="Aqrawi P."/>
            <person name="Fu Q."/>
            <person name="Thornton R."/>
            <person name="Raj R."/>
            <person name="Goodspeed R."/>
            <person name="Mata R."/>
            <person name="Najjar R."/>
            <person name="Gubbala S."/>
            <person name="Lee S."/>
            <person name="Denson S."/>
            <person name="Patil S."/>
            <person name="Macmil S."/>
            <person name="Qi S."/>
            <person name="Matskevitch T."/>
            <person name="Palculict T."/>
            <person name="Mathew T."/>
            <person name="Vee V."/>
            <person name="Velamala V."/>
            <person name="Korchina V."/>
            <person name="Cai W."/>
            <person name="Liu W."/>
            <person name="Dai W."/>
            <person name="Zou X."/>
            <person name="Zhu Y."/>
            <person name="Zhang Y."/>
            <person name="Wu Y.-Q."/>
            <person name="Xin Y."/>
            <person name="Nazarath L."/>
            <person name="Kovar C."/>
            <person name="Han Y."/>
            <person name="Muzny D."/>
            <person name="Gibbs R."/>
        </authorList>
    </citation>
    <scope>NUCLEOTIDE SEQUENCE [LARGE SCALE GENOMIC DNA]</scope>
    <source>
        <strain evidence="5">Jacobina</strain>
    </source>
</reference>
<dbReference type="GO" id="GO:0022008">
    <property type="term" value="P:neurogenesis"/>
    <property type="evidence" value="ECO:0007669"/>
    <property type="project" value="TreeGrafter"/>
</dbReference>
<dbReference type="Pfam" id="PF00651">
    <property type="entry name" value="BTB"/>
    <property type="match status" value="1"/>
</dbReference>
<evidence type="ECO:0000259" key="2">
    <source>
        <dbReference type="PROSITE" id="PS50097"/>
    </source>
</evidence>
<dbReference type="InterPro" id="IPR011705">
    <property type="entry name" value="BACK"/>
</dbReference>
<organism evidence="4 5">
    <name type="scientific">Lutzomyia longipalpis</name>
    <name type="common">Sand fly</name>
    <dbReference type="NCBI Taxonomy" id="7200"/>
    <lineage>
        <taxon>Eukaryota</taxon>
        <taxon>Metazoa</taxon>
        <taxon>Ecdysozoa</taxon>
        <taxon>Arthropoda</taxon>
        <taxon>Hexapoda</taxon>
        <taxon>Insecta</taxon>
        <taxon>Pterygota</taxon>
        <taxon>Neoptera</taxon>
        <taxon>Endopterygota</taxon>
        <taxon>Diptera</taxon>
        <taxon>Nematocera</taxon>
        <taxon>Psychodoidea</taxon>
        <taxon>Psychodidae</taxon>
        <taxon>Lutzomyia</taxon>
        <taxon>Lutzomyia</taxon>
    </lineage>
</organism>
<dbReference type="Gene3D" id="3.30.710.10">
    <property type="entry name" value="Potassium Channel Kv1.1, Chain A"/>
    <property type="match status" value="1"/>
</dbReference>
<dbReference type="VEuPathDB" id="VectorBase:LLOJ004893"/>
<feature type="region of interest" description="Disordered" evidence="1">
    <location>
        <begin position="1"/>
        <end position="23"/>
    </location>
</feature>